<dbReference type="InterPro" id="IPR056632">
    <property type="entry name" value="DUF7730"/>
</dbReference>
<name>A0A8H7WDB5_9HELO</name>
<dbReference type="Pfam" id="PF24864">
    <property type="entry name" value="DUF7730"/>
    <property type="match status" value="1"/>
</dbReference>
<comment type="caution">
    <text evidence="2">The sequence shown here is derived from an EMBL/GenBank/DDBJ whole genome shotgun (WGS) entry which is preliminary data.</text>
</comment>
<dbReference type="AlphaFoldDB" id="A0A8H7WDB5"/>
<sequence>MRTIRMRMRMQASWYRWSSLEEYVAYIWSLLRRIFFERPAVWFLNLYDRHWSSRFRRIPDVHELARRGIIGGESLLDAPVALPKTRKRALTHPLPPMESRSMPFNLRRSRQRTHDQTQSPFLARLPIEIREMIYEEILAGGDRRLVHILRKDRRLGHWRCRIQDGEEVCDEQARRCVEGWLSYKSKVWHLDRNGMLDLVTDGGLLPLLLTCRQIYSEAINILYSKNIFHFYDPGDIRHFARTILPHRLNAVQSIMIDWERMFSIFNRNNGIPKQDDEELMAWRETWEVIARMPGLMDVKVVLKPHNFHVTRARRRRMCKEMMGIHGLRNFDLVIPWDDETDWGFAASAPFTVIRGPMREQMWR</sequence>
<reference evidence="2" key="1">
    <citation type="submission" date="2021-02" db="EMBL/GenBank/DDBJ databases">
        <title>Genome sequence Cadophora malorum strain M34.</title>
        <authorList>
            <person name="Stefanovic E."/>
            <person name="Vu D."/>
            <person name="Scully C."/>
            <person name="Dijksterhuis J."/>
            <person name="Roader J."/>
            <person name="Houbraken J."/>
        </authorList>
    </citation>
    <scope>NUCLEOTIDE SEQUENCE</scope>
    <source>
        <strain evidence="2">M34</strain>
    </source>
</reference>
<evidence type="ECO:0000259" key="1">
    <source>
        <dbReference type="Pfam" id="PF24864"/>
    </source>
</evidence>
<dbReference type="PANTHER" id="PTHR38790">
    <property type="entry name" value="2EXR DOMAIN-CONTAINING PROTEIN-RELATED"/>
    <property type="match status" value="1"/>
</dbReference>
<dbReference type="Proteomes" id="UP000664132">
    <property type="component" value="Unassembled WGS sequence"/>
</dbReference>
<protein>
    <recommendedName>
        <fullName evidence="1">DUF7730 domain-containing protein</fullName>
    </recommendedName>
</protein>
<feature type="domain" description="DUF7730" evidence="1">
    <location>
        <begin position="114"/>
        <end position="346"/>
    </location>
</feature>
<evidence type="ECO:0000313" key="2">
    <source>
        <dbReference type="EMBL" id="KAG4422771.1"/>
    </source>
</evidence>
<keyword evidence="3" id="KW-1185">Reference proteome</keyword>
<accession>A0A8H7WDB5</accession>
<evidence type="ECO:0000313" key="3">
    <source>
        <dbReference type="Proteomes" id="UP000664132"/>
    </source>
</evidence>
<proteinExistence type="predicted"/>
<organism evidence="2 3">
    <name type="scientific">Cadophora malorum</name>
    <dbReference type="NCBI Taxonomy" id="108018"/>
    <lineage>
        <taxon>Eukaryota</taxon>
        <taxon>Fungi</taxon>
        <taxon>Dikarya</taxon>
        <taxon>Ascomycota</taxon>
        <taxon>Pezizomycotina</taxon>
        <taxon>Leotiomycetes</taxon>
        <taxon>Helotiales</taxon>
        <taxon>Ploettnerulaceae</taxon>
        <taxon>Cadophora</taxon>
    </lineage>
</organism>
<dbReference type="EMBL" id="JAFJYH010000044">
    <property type="protein sequence ID" value="KAG4422771.1"/>
    <property type="molecule type" value="Genomic_DNA"/>
</dbReference>
<gene>
    <name evidence="2" type="ORF">IFR04_004119</name>
</gene>
<dbReference type="OrthoDB" id="3452196at2759"/>